<dbReference type="AlphaFoldDB" id="A0A2S8A8G2"/>
<sequence length="228" mass="26481">MCIALWGYTCKAQIIKEECITVYDSVRERKIPFAIYYDTSIPRGIVIFNHGYTKNYGGSYKSYKKLNKKIASLGYYVISIQHELPTDELLAMEGNLYLTRMPNWKRGVENITFIRKELMKLKPELPWNNLIIAGHSNGGDMTMLYAREYPEQITKAISLDNRRMPIPRTSKPEIYYLKAYDFPADEGVLPTPEEEKKFDIHIIKFPTIKHNGMGDQELVIECVENILK</sequence>
<dbReference type="GO" id="GO:0016787">
    <property type="term" value="F:hydrolase activity"/>
    <property type="evidence" value="ECO:0007669"/>
    <property type="project" value="UniProtKB-KW"/>
</dbReference>
<reference evidence="1 2" key="1">
    <citation type="submission" date="2018-02" db="EMBL/GenBank/DDBJ databases">
        <title>Genome sequences of Apibacter spp., gut symbionts of Asian honey bees.</title>
        <authorList>
            <person name="Kwong W.K."/>
            <person name="Steele M.I."/>
            <person name="Moran N.A."/>
        </authorList>
    </citation>
    <scope>NUCLEOTIDE SEQUENCE [LARGE SCALE GENOMIC DNA]</scope>
    <source>
        <strain evidence="2">wkB301</strain>
    </source>
</reference>
<accession>A0A2S8A8G2</accession>
<keyword evidence="1" id="KW-0378">Hydrolase</keyword>
<dbReference type="Gene3D" id="3.40.50.1820">
    <property type="entry name" value="alpha/beta hydrolase"/>
    <property type="match status" value="1"/>
</dbReference>
<gene>
    <name evidence="1" type="ORF">C4S77_10175</name>
</gene>
<name>A0A2S8A8G2_9FLAO</name>
<organism evidence="1 2">
    <name type="scientific">Apibacter adventoris</name>
    <dbReference type="NCBI Taxonomy" id="1679466"/>
    <lineage>
        <taxon>Bacteria</taxon>
        <taxon>Pseudomonadati</taxon>
        <taxon>Bacteroidota</taxon>
        <taxon>Flavobacteriia</taxon>
        <taxon>Flavobacteriales</taxon>
        <taxon>Weeksellaceae</taxon>
        <taxon>Apibacter</taxon>
    </lineage>
</organism>
<evidence type="ECO:0000313" key="1">
    <source>
        <dbReference type="EMBL" id="PQL90810.1"/>
    </source>
</evidence>
<dbReference type="Proteomes" id="UP000238042">
    <property type="component" value="Unassembled WGS sequence"/>
</dbReference>
<dbReference type="InterPro" id="IPR029058">
    <property type="entry name" value="AB_hydrolase_fold"/>
</dbReference>
<protein>
    <submittedName>
        <fullName evidence="1">Alpha/beta hydrolase</fullName>
    </submittedName>
</protein>
<proteinExistence type="predicted"/>
<keyword evidence="2" id="KW-1185">Reference proteome</keyword>
<dbReference type="EMBL" id="PSZM01000045">
    <property type="protein sequence ID" value="PQL90810.1"/>
    <property type="molecule type" value="Genomic_DNA"/>
</dbReference>
<dbReference type="SUPFAM" id="SSF53474">
    <property type="entry name" value="alpha/beta-Hydrolases"/>
    <property type="match status" value="1"/>
</dbReference>
<comment type="caution">
    <text evidence="1">The sequence shown here is derived from an EMBL/GenBank/DDBJ whole genome shotgun (WGS) entry which is preliminary data.</text>
</comment>
<evidence type="ECO:0000313" key="2">
    <source>
        <dbReference type="Proteomes" id="UP000238042"/>
    </source>
</evidence>